<feature type="transmembrane region" description="Helical" evidence="1">
    <location>
        <begin position="20"/>
        <end position="37"/>
    </location>
</feature>
<accession>A0A544TUB1</accession>
<dbReference type="PROSITE" id="PS51257">
    <property type="entry name" value="PROKAR_LIPOPROTEIN"/>
    <property type="match status" value="1"/>
</dbReference>
<feature type="transmembrane region" description="Helical" evidence="1">
    <location>
        <begin position="225"/>
        <end position="251"/>
    </location>
</feature>
<proteinExistence type="predicted"/>
<organism evidence="2 3">
    <name type="scientific">Psychrobacillus vulpis</name>
    <dbReference type="NCBI Taxonomy" id="2325572"/>
    <lineage>
        <taxon>Bacteria</taxon>
        <taxon>Bacillati</taxon>
        <taxon>Bacillota</taxon>
        <taxon>Bacilli</taxon>
        <taxon>Bacillales</taxon>
        <taxon>Bacillaceae</taxon>
        <taxon>Psychrobacillus</taxon>
    </lineage>
</organism>
<protein>
    <submittedName>
        <fullName evidence="2">ABC transporter permease</fullName>
    </submittedName>
</protein>
<name>A0A544TUB1_9BACI</name>
<keyword evidence="1" id="KW-0472">Membrane</keyword>
<dbReference type="EMBL" id="VDGI01000003">
    <property type="protein sequence ID" value="TQR21032.1"/>
    <property type="molecule type" value="Genomic_DNA"/>
</dbReference>
<keyword evidence="1" id="KW-0812">Transmembrane</keyword>
<evidence type="ECO:0000313" key="3">
    <source>
        <dbReference type="Proteomes" id="UP000316626"/>
    </source>
</evidence>
<reference evidence="2 3" key="1">
    <citation type="submission" date="2019-06" db="EMBL/GenBank/DDBJ databases">
        <title>Psychrobacillus vulpis sp. nov., a new species isolated from feces of a red fox that inhabits in The Tablas de Daimiel Natural Park, Albacete, Spain.</title>
        <authorList>
            <person name="Rodriguez M."/>
            <person name="Reina J.C."/>
            <person name="Bejar V."/>
            <person name="Llamas I."/>
        </authorList>
    </citation>
    <scope>NUCLEOTIDE SEQUENCE [LARGE SCALE GENOMIC DNA]</scope>
    <source>
        <strain evidence="2 3">Z8</strain>
    </source>
</reference>
<dbReference type="Proteomes" id="UP000316626">
    <property type="component" value="Unassembled WGS sequence"/>
</dbReference>
<dbReference type="AlphaFoldDB" id="A0A544TUB1"/>
<evidence type="ECO:0000313" key="2">
    <source>
        <dbReference type="EMBL" id="TQR21032.1"/>
    </source>
</evidence>
<feature type="transmembrane region" description="Helical" evidence="1">
    <location>
        <begin position="184"/>
        <end position="205"/>
    </location>
</feature>
<keyword evidence="3" id="KW-1185">Reference proteome</keyword>
<gene>
    <name evidence="2" type="ORF">FG384_05405</name>
</gene>
<evidence type="ECO:0000256" key="1">
    <source>
        <dbReference type="SAM" id="Phobius"/>
    </source>
</evidence>
<comment type="caution">
    <text evidence="2">The sequence shown here is derived from an EMBL/GenBank/DDBJ whole genome shotgun (WGS) entry which is preliminary data.</text>
</comment>
<sequence length="395" mass="45860">MWAYFKFEFFQFFSNKKNIAIYVILLFFSCYYALKIAPTYIPIEKVDVNEIEARYLTREEFLNNVEINEGTHHLTRFAATIFPEWNEYDKERLDSIEQHNLKEYAEATYKWYAYSDEMIFRYGGGFLFYNPGYYTYGNNYATMDGHYAYLYSASRYEGYSEGTSNLSVKVFEERTALQTLQRLLHAYLPLILIVSCILFTVDIVLKDRQNPTLLQGLPLSDWRRLIVKGGVSLLGSILAILPLSVGLLIIGARNGFGDFDLPVPIYFLGEFSNITIGKYLIQNMLFIVFWFVFIISLLLFVSVTIKNEFANLLVGCVFVIAEFIYFARGVAVVWNVQWYPTSYVQVGQIISGYRNYLYGTEALTFGNGLYVMGLCACIFLFFTFLISNRRKFKLL</sequence>
<dbReference type="RefSeq" id="WP_142641563.1">
    <property type="nucleotide sequence ID" value="NZ_VDGI01000003.1"/>
</dbReference>
<keyword evidence="1" id="KW-1133">Transmembrane helix</keyword>
<feature type="transmembrane region" description="Helical" evidence="1">
    <location>
        <begin position="287"/>
        <end position="305"/>
    </location>
</feature>
<dbReference type="OrthoDB" id="2320684at2"/>
<feature type="transmembrane region" description="Helical" evidence="1">
    <location>
        <begin position="368"/>
        <end position="386"/>
    </location>
</feature>
<feature type="transmembrane region" description="Helical" evidence="1">
    <location>
        <begin position="312"/>
        <end position="334"/>
    </location>
</feature>